<evidence type="ECO:0000313" key="2">
    <source>
        <dbReference type="EMBL" id="MBR7798984.1"/>
    </source>
</evidence>
<dbReference type="EMBL" id="JAGSPJ010000001">
    <property type="protein sequence ID" value="MBR7798984.1"/>
    <property type="molecule type" value="Genomic_DNA"/>
</dbReference>
<dbReference type="AlphaFoldDB" id="A0A941DX32"/>
<reference evidence="2" key="1">
    <citation type="submission" date="2021-04" db="EMBL/GenBank/DDBJ databases">
        <title>novel species isolated from subtropical streams in China.</title>
        <authorList>
            <person name="Lu H."/>
        </authorList>
    </citation>
    <scope>NUCLEOTIDE SEQUENCE</scope>
    <source>
        <strain evidence="2">FT137W</strain>
    </source>
</reference>
<evidence type="ECO:0000259" key="1">
    <source>
        <dbReference type="Pfam" id="PF12156"/>
    </source>
</evidence>
<accession>A0A941DX32</accession>
<evidence type="ECO:0000313" key="3">
    <source>
        <dbReference type="Proteomes" id="UP000678545"/>
    </source>
</evidence>
<dbReference type="Pfam" id="PF12156">
    <property type="entry name" value="ATPase-cat_bd"/>
    <property type="match status" value="1"/>
</dbReference>
<sequence length="45" mass="5103">MTVNFQHVLRPVCCHGCLAVLNTIQQNGLTEEYLRSKEQVESSLI</sequence>
<protein>
    <submittedName>
        <fullName evidence="2">Heavy metal translocating P-type ATPase metal-binding domain-containing protein</fullName>
    </submittedName>
</protein>
<gene>
    <name evidence="2" type="ORF">KDM90_03150</name>
</gene>
<dbReference type="Proteomes" id="UP000678545">
    <property type="component" value="Unassembled WGS sequence"/>
</dbReference>
<comment type="caution">
    <text evidence="2">The sequence shown here is derived from an EMBL/GenBank/DDBJ whole genome shotgun (WGS) entry which is preliminary data.</text>
</comment>
<proteinExistence type="predicted"/>
<feature type="domain" description="Putative metal-binding" evidence="1">
    <location>
        <begin position="2"/>
        <end position="39"/>
    </location>
</feature>
<dbReference type="InterPro" id="IPR021993">
    <property type="entry name" value="ATPase-cat-bd"/>
</dbReference>
<keyword evidence="3" id="KW-1185">Reference proteome</keyword>
<organism evidence="2 3">
    <name type="scientific">Undibacterium fentianense</name>
    <dbReference type="NCBI Taxonomy" id="2828728"/>
    <lineage>
        <taxon>Bacteria</taxon>
        <taxon>Pseudomonadati</taxon>
        <taxon>Pseudomonadota</taxon>
        <taxon>Betaproteobacteria</taxon>
        <taxon>Burkholderiales</taxon>
        <taxon>Oxalobacteraceae</taxon>
        <taxon>Undibacterium</taxon>
    </lineage>
</organism>
<name>A0A941DX32_9BURK</name>